<evidence type="ECO:0000313" key="3">
    <source>
        <dbReference type="Proteomes" id="UP000215931"/>
    </source>
</evidence>
<protein>
    <submittedName>
        <fullName evidence="2">Uncharacterized protein</fullName>
    </submittedName>
</protein>
<evidence type="ECO:0000256" key="1">
    <source>
        <dbReference type="SAM" id="MobiDB-lite"/>
    </source>
</evidence>
<reference evidence="2 3" key="1">
    <citation type="submission" date="2017-08" db="EMBL/GenBank/DDBJ databases">
        <title>Mesorhizobium wenxinae sp. nov., a novel rhizobial species isolated from root nodules of chickpea (Cicer arietinum L.).</title>
        <authorList>
            <person name="Zhang J."/>
        </authorList>
    </citation>
    <scope>NUCLEOTIDE SEQUENCE [LARGE SCALE GENOMIC DNA]</scope>
    <source>
        <strain evidence="3">WYCCWR 10019</strain>
    </source>
</reference>
<accession>A0A271KIZ0</accession>
<comment type="caution">
    <text evidence="2">The sequence shown here is derived from an EMBL/GenBank/DDBJ whole genome shotgun (WGS) entry which is preliminary data.</text>
</comment>
<sequence>MRAGGGRLCRDGRAYRFTGIGLWIDLDKGKAWTLLAKRIHPTHHSTAESLRQSVGDLANGA</sequence>
<proteinExistence type="predicted"/>
<dbReference type="Proteomes" id="UP000215931">
    <property type="component" value="Unassembled WGS sequence"/>
</dbReference>
<feature type="region of interest" description="Disordered" evidence="1">
    <location>
        <begin position="42"/>
        <end position="61"/>
    </location>
</feature>
<evidence type="ECO:0000313" key="2">
    <source>
        <dbReference type="EMBL" id="PAP95733.1"/>
    </source>
</evidence>
<gene>
    <name evidence="2" type="ORF">CIT31_07915</name>
</gene>
<name>A0A271KIZ0_9HYPH</name>
<keyword evidence="3" id="KW-1185">Reference proteome</keyword>
<dbReference type="EMBL" id="NPKH01000016">
    <property type="protein sequence ID" value="PAP95733.1"/>
    <property type="molecule type" value="Genomic_DNA"/>
</dbReference>
<dbReference type="AlphaFoldDB" id="A0A271KIZ0"/>
<organism evidence="2 3">
    <name type="scientific">Mesorhizobium wenxiniae</name>
    <dbReference type="NCBI Taxonomy" id="2014805"/>
    <lineage>
        <taxon>Bacteria</taxon>
        <taxon>Pseudomonadati</taxon>
        <taxon>Pseudomonadota</taxon>
        <taxon>Alphaproteobacteria</taxon>
        <taxon>Hyphomicrobiales</taxon>
        <taxon>Phyllobacteriaceae</taxon>
        <taxon>Mesorhizobium</taxon>
    </lineage>
</organism>